<gene>
    <name evidence="1" type="ORF">SAMN05216245_11047</name>
</gene>
<organism evidence="1 2">
    <name type="scientific">Succiniclasticum ruminis DSM 9236</name>
    <dbReference type="NCBI Taxonomy" id="1123323"/>
    <lineage>
        <taxon>Bacteria</taxon>
        <taxon>Bacillati</taxon>
        <taxon>Bacillota</taxon>
        <taxon>Negativicutes</taxon>
        <taxon>Acidaminococcales</taxon>
        <taxon>Acidaminococcaceae</taxon>
        <taxon>Succiniclasticum</taxon>
    </lineage>
</organism>
<dbReference type="EMBL" id="FONL01000010">
    <property type="protein sequence ID" value="SFE60815.1"/>
    <property type="molecule type" value="Genomic_DNA"/>
</dbReference>
<reference evidence="1 2" key="1">
    <citation type="submission" date="2016-10" db="EMBL/GenBank/DDBJ databases">
        <authorList>
            <person name="de Groot N.N."/>
        </authorList>
    </citation>
    <scope>NUCLEOTIDE SEQUENCE [LARGE SCALE GENOMIC DNA]</scope>
    <source>
        <strain evidence="1 2">DSM 9236</strain>
    </source>
</reference>
<accession>A0A1I2BXX6</accession>
<name>A0A1I2BXX6_9FIRM</name>
<dbReference type="RefSeq" id="WP_093913708.1">
    <property type="nucleotide sequence ID" value="NZ_FONL01000010.1"/>
</dbReference>
<protein>
    <submittedName>
        <fullName evidence="1">Uncharacterized protein</fullName>
    </submittedName>
</protein>
<dbReference type="AlphaFoldDB" id="A0A1I2BXX6"/>
<evidence type="ECO:0000313" key="1">
    <source>
        <dbReference type="EMBL" id="SFE60815.1"/>
    </source>
</evidence>
<keyword evidence="2" id="KW-1185">Reference proteome</keyword>
<dbReference type="OrthoDB" id="1666833at2"/>
<proteinExistence type="predicted"/>
<dbReference type="Proteomes" id="UP000198896">
    <property type="component" value="Unassembled WGS sequence"/>
</dbReference>
<sequence>MLDPYERLANAIIIQAVQDYRKETGTAKTNPEKAKIIAWILSGDFSAITDLKPEVLAAALQKEDERIWEQ</sequence>
<dbReference type="STRING" id="1123323.SAMN05216245_11047"/>
<evidence type="ECO:0000313" key="2">
    <source>
        <dbReference type="Proteomes" id="UP000198896"/>
    </source>
</evidence>